<name>A0A9P1FZH9_9DINO</name>
<keyword evidence="8" id="KW-1185">Reference proteome</keyword>
<evidence type="ECO:0000256" key="3">
    <source>
        <dbReference type="ARBA" id="ARBA00022840"/>
    </source>
</evidence>
<evidence type="ECO:0000313" key="7">
    <source>
        <dbReference type="EMBL" id="CAL4779284.1"/>
    </source>
</evidence>
<evidence type="ECO:0000313" key="6">
    <source>
        <dbReference type="EMBL" id="CAL1145347.1"/>
    </source>
</evidence>
<organism evidence="5">
    <name type="scientific">Cladocopium goreaui</name>
    <dbReference type="NCBI Taxonomy" id="2562237"/>
    <lineage>
        <taxon>Eukaryota</taxon>
        <taxon>Sar</taxon>
        <taxon>Alveolata</taxon>
        <taxon>Dinophyceae</taxon>
        <taxon>Suessiales</taxon>
        <taxon>Symbiodiniaceae</taxon>
        <taxon>Cladocopium</taxon>
    </lineage>
</organism>
<reference evidence="6" key="2">
    <citation type="submission" date="2024-04" db="EMBL/GenBank/DDBJ databases">
        <authorList>
            <person name="Chen Y."/>
            <person name="Shah S."/>
            <person name="Dougan E. K."/>
            <person name="Thang M."/>
            <person name="Chan C."/>
        </authorList>
    </citation>
    <scope>NUCLEOTIDE SEQUENCE [LARGE SCALE GENOMIC DNA]</scope>
</reference>
<feature type="region of interest" description="Disordered" evidence="4">
    <location>
        <begin position="621"/>
        <end position="656"/>
    </location>
</feature>
<sequence length="849" mass="96602">MRASRYCEEEGNKWELCEQKELSEDPRQSYLGDFDGSFQPGQDGNDFQCDEKRSENFHWKEGDTVKFLGTCIEPKALKKTLLKAETGYLPCVYPDGNIPGEAEPAEGAEGAERAEGEAAEGETVPEEAPPILFLLESKYDVLTQVCQEYEDWKEATSTADFDLLWCDTAIPADRFMKLKTFQKMNHFVGMSSITRKNNLGRNLLRMRKQFPKEYRFFPDTWILPTDMSDFKQQFTNVKKQTFIIKPDNGCQGKGIFLIRDVEKVPVDFSSTFVAQRYISKPLLLDGYKFDLRLYVLVSGCDPLRIFLHRKGLVRLASEQYVEPTKNNLSEVMVHLTNYAINKANPNFEENTNPDDAEDGHKRSWEAVQEHLRREGHDVDTLILEIEDLIIKTLIAVQPSLSHFYHSCQPEDVDNGMCFEILGFDVMLDQKLQPWLLEVNHAPSFATESELDHQVKHEVLQDSFNLLDLNPEVRRQKKREARERMEQRSMGMGKQKSPIEDRIAQEREFALVRTDWEDAQLKSTSSGYKRLYPSPEKEKEYWQVHDAAINIWEMMMGGTFRRAVRLCEPGDRPTEESKGMVDSKVGSFRATSAKPGDAETKVEAKRTAEEIREVVERLAQGCSARPRKTRPRRGKEEEKEDSIGGATEEMPAGERRSNRYMDVQVGDIIRVQTNLGWESVTVRAKRQGTGKIDIQFKDGEYMRSVMPRLLRNSEGHAVKESQELPSALPPPWPPRSSQSHGGAPLAAPQMAPVPTSTTGAVPQKLAGYKGGGLPSGAARAGGHPLAEDFRQMFGTCSTHGMMFGYSMQMRRRHGRPRMRWLVPSWKAAVWSCGKRKLDFRPLPHQQAASA</sequence>
<gene>
    <name evidence="5" type="ORF">C1SCF055_LOCUS18833</name>
</gene>
<evidence type="ECO:0000313" key="5">
    <source>
        <dbReference type="EMBL" id="CAI3991972.1"/>
    </source>
</evidence>
<dbReference type="PROSITE" id="PS51221">
    <property type="entry name" value="TTL"/>
    <property type="match status" value="1"/>
</dbReference>
<dbReference type="EMBL" id="CAMXCT030001657">
    <property type="protein sequence ID" value="CAL4779284.1"/>
    <property type="molecule type" value="Genomic_DNA"/>
</dbReference>
<dbReference type="PANTHER" id="PTHR12241:SF147">
    <property type="entry name" value="TUBULIN POLYGLUTAMYLASE TTLL7"/>
    <property type="match status" value="1"/>
</dbReference>
<evidence type="ECO:0000256" key="2">
    <source>
        <dbReference type="ARBA" id="ARBA00022741"/>
    </source>
</evidence>
<dbReference type="PANTHER" id="PTHR12241">
    <property type="entry name" value="TUBULIN POLYGLUTAMYLASE"/>
    <property type="match status" value="1"/>
</dbReference>
<comment type="caution">
    <text evidence="5">The sequence shown here is derived from an EMBL/GenBank/DDBJ whole genome shotgun (WGS) entry which is preliminary data.</text>
</comment>
<dbReference type="SUPFAM" id="SSF56059">
    <property type="entry name" value="Glutathione synthetase ATP-binding domain-like"/>
    <property type="match status" value="1"/>
</dbReference>
<dbReference type="GO" id="GO:0015631">
    <property type="term" value="F:tubulin binding"/>
    <property type="evidence" value="ECO:0007669"/>
    <property type="project" value="TreeGrafter"/>
</dbReference>
<reference evidence="5" key="1">
    <citation type="submission" date="2022-10" db="EMBL/GenBank/DDBJ databases">
        <authorList>
            <person name="Chen Y."/>
            <person name="Dougan E. K."/>
            <person name="Chan C."/>
            <person name="Rhodes N."/>
            <person name="Thang M."/>
        </authorList>
    </citation>
    <scope>NUCLEOTIDE SEQUENCE</scope>
</reference>
<dbReference type="EMBL" id="CAMXCT010001657">
    <property type="protein sequence ID" value="CAI3991972.1"/>
    <property type="molecule type" value="Genomic_DNA"/>
</dbReference>
<dbReference type="Proteomes" id="UP001152797">
    <property type="component" value="Unassembled WGS sequence"/>
</dbReference>
<dbReference type="OrthoDB" id="202825at2759"/>
<dbReference type="GO" id="GO:0070740">
    <property type="term" value="F:tubulin-glutamic acid ligase activity"/>
    <property type="evidence" value="ECO:0007669"/>
    <property type="project" value="TreeGrafter"/>
</dbReference>
<dbReference type="GO" id="GO:0005524">
    <property type="term" value="F:ATP binding"/>
    <property type="evidence" value="ECO:0007669"/>
    <property type="project" value="UniProtKB-KW"/>
</dbReference>
<accession>A0A9P1FZH9</accession>
<dbReference type="GO" id="GO:0000226">
    <property type="term" value="P:microtubule cytoskeleton organization"/>
    <property type="evidence" value="ECO:0007669"/>
    <property type="project" value="TreeGrafter"/>
</dbReference>
<keyword evidence="2" id="KW-0547">Nucleotide-binding</keyword>
<feature type="region of interest" description="Disordered" evidence="4">
    <location>
        <begin position="99"/>
        <end position="123"/>
    </location>
</feature>
<dbReference type="Gene3D" id="3.30.470.20">
    <property type="entry name" value="ATP-grasp fold, B domain"/>
    <property type="match status" value="1"/>
</dbReference>
<evidence type="ECO:0000313" key="8">
    <source>
        <dbReference type="Proteomes" id="UP001152797"/>
    </source>
</evidence>
<feature type="compositionally biased region" description="Low complexity" evidence="4">
    <location>
        <begin position="99"/>
        <end position="108"/>
    </location>
</feature>
<dbReference type="AlphaFoldDB" id="A0A9P1FZH9"/>
<feature type="region of interest" description="Disordered" evidence="4">
    <location>
        <begin position="25"/>
        <end position="46"/>
    </location>
</feature>
<dbReference type="Pfam" id="PF03133">
    <property type="entry name" value="TTL"/>
    <property type="match status" value="1"/>
</dbReference>
<evidence type="ECO:0000256" key="1">
    <source>
        <dbReference type="ARBA" id="ARBA00022598"/>
    </source>
</evidence>
<keyword evidence="3" id="KW-0067">ATP-binding</keyword>
<evidence type="ECO:0000256" key="4">
    <source>
        <dbReference type="SAM" id="MobiDB-lite"/>
    </source>
</evidence>
<dbReference type="GO" id="GO:0036064">
    <property type="term" value="C:ciliary basal body"/>
    <property type="evidence" value="ECO:0007669"/>
    <property type="project" value="TreeGrafter"/>
</dbReference>
<feature type="region of interest" description="Disordered" evidence="4">
    <location>
        <begin position="715"/>
        <end position="766"/>
    </location>
</feature>
<feature type="region of interest" description="Disordered" evidence="4">
    <location>
        <begin position="475"/>
        <end position="497"/>
    </location>
</feature>
<proteinExistence type="predicted"/>
<dbReference type="EMBL" id="CAMXCT020001657">
    <property type="protein sequence ID" value="CAL1145347.1"/>
    <property type="molecule type" value="Genomic_DNA"/>
</dbReference>
<keyword evidence="1" id="KW-0436">Ligase</keyword>
<dbReference type="InterPro" id="IPR004344">
    <property type="entry name" value="TTL/TTLL_fam"/>
</dbReference>
<protein>
    <submittedName>
        <fullName evidence="7">Beta-tubulin polyglutamylase</fullName>
    </submittedName>
</protein>